<feature type="compositionally biased region" description="Basic and acidic residues" evidence="3">
    <location>
        <begin position="53"/>
        <end position="65"/>
    </location>
</feature>
<dbReference type="Proteomes" id="UP000054383">
    <property type="component" value="Unassembled WGS sequence"/>
</dbReference>
<comment type="subcellular location">
    <subcellularLocation>
        <location evidence="1">Nucleus</location>
    </subcellularLocation>
</comment>
<protein>
    <recommendedName>
        <fullName evidence="4">HhH-GPD domain-containing protein</fullName>
    </recommendedName>
</protein>
<dbReference type="PANTHER" id="PTHR15074">
    <property type="entry name" value="METHYL-CPG-BINDING PROTEIN"/>
    <property type="match status" value="1"/>
</dbReference>
<dbReference type="GO" id="GO:0005634">
    <property type="term" value="C:nucleus"/>
    <property type="evidence" value="ECO:0007669"/>
    <property type="project" value="UniProtKB-SubCell"/>
</dbReference>
<feature type="region of interest" description="Disordered" evidence="3">
    <location>
        <begin position="136"/>
        <end position="188"/>
    </location>
</feature>
<evidence type="ECO:0000259" key="4">
    <source>
        <dbReference type="Pfam" id="PF00730"/>
    </source>
</evidence>
<dbReference type="InterPro" id="IPR045138">
    <property type="entry name" value="MeCP2/MBD4"/>
</dbReference>
<feature type="compositionally biased region" description="Polar residues" evidence="3">
    <location>
        <begin position="138"/>
        <end position="148"/>
    </location>
</feature>
<feature type="compositionally biased region" description="Low complexity" evidence="3">
    <location>
        <begin position="1"/>
        <end position="28"/>
    </location>
</feature>
<proteinExistence type="predicted"/>
<dbReference type="InterPro" id="IPR003265">
    <property type="entry name" value="HhH-GPD_domain"/>
</dbReference>
<dbReference type="InterPro" id="IPR011257">
    <property type="entry name" value="DNA_glycosylase"/>
</dbReference>
<dbReference type="SUPFAM" id="SSF48150">
    <property type="entry name" value="DNA-glycosylase"/>
    <property type="match status" value="1"/>
</dbReference>
<accession>A0A0U1M312</accession>
<dbReference type="GO" id="GO:0006285">
    <property type="term" value="P:base-excision repair, AP site formation"/>
    <property type="evidence" value="ECO:0007669"/>
    <property type="project" value="UniProtKB-ARBA"/>
</dbReference>
<dbReference type="AlphaFoldDB" id="A0A0U1M312"/>
<dbReference type="PANTHER" id="PTHR15074:SF0">
    <property type="entry name" value="METHYL-CPG-BINDING DOMAIN PROTEIN 4-LIKE PROTEIN"/>
    <property type="match status" value="1"/>
</dbReference>
<feature type="compositionally biased region" description="Low complexity" evidence="3">
    <location>
        <begin position="156"/>
        <end position="176"/>
    </location>
</feature>
<keyword evidence="6" id="KW-1185">Reference proteome</keyword>
<evidence type="ECO:0000256" key="1">
    <source>
        <dbReference type="ARBA" id="ARBA00004123"/>
    </source>
</evidence>
<reference evidence="5 6" key="1">
    <citation type="submission" date="2015-04" db="EMBL/GenBank/DDBJ databases">
        <authorList>
            <person name="Syromyatnikov M.Y."/>
            <person name="Popov V.N."/>
        </authorList>
    </citation>
    <scope>NUCLEOTIDE SEQUENCE [LARGE SCALE GENOMIC DNA]</scope>
    <source>
        <strain evidence="5">WF-38-12</strain>
    </source>
</reference>
<dbReference type="STRING" id="28573.A0A0U1M312"/>
<gene>
    <name evidence="5" type="ORF">PISL3812_07018</name>
</gene>
<feature type="region of interest" description="Disordered" evidence="3">
    <location>
        <begin position="1"/>
        <end position="122"/>
    </location>
</feature>
<name>A0A0U1M312_TALIS</name>
<evidence type="ECO:0000313" key="5">
    <source>
        <dbReference type="EMBL" id="CRG89978.1"/>
    </source>
</evidence>
<dbReference type="GO" id="GO:0003824">
    <property type="term" value="F:catalytic activity"/>
    <property type="evidence" value="ECO:0007669"/>
    <property type="project" value="InterPro"/>
</dbReference>
<dbReference type="GO" id="GO:0003677">
    <property type="term" value="F:DNA binding"/>
    <property type="evidence" value="ECO:0007669"/>
    <property type="project" value="InterPro"/>
</dbReference>
<dbReference type="OrthoDB" id="10265068at2759"/>
<dbReference type="Gene3D" id="1.10.340.30">
    <property type="entry name" value="Hypothetical protein, domain 2"/>
    <property type="match status" value="1"/>
</dbReference>
<evidence type="ECO:0000313" key="6">
    <source>
        <dbReference type="Proteomes" id="UP000054383"/>
    </source>
</evidence>
<sequence length="461" mass="50951">MPSRSTATLGTSNANANTNANTNANAVRKTAKTSVYFRRSQSKTGGAKRTKKEKQALHQEIRGESGNDQQDQTEKQKRILLTVLDTGPRSRGDDVDDDDDDDNADVAGAESFENRAVTENLPCADEESQQILVEDPAVSQNSPNTQPDLSKDHTTDTQNQNTTTTTTTNHSKPTSPQKKKPPPKLSPYFPKPLPLIDASCLPFPPISAPSFGLIQEQLRHDPFRLLIATIFLNRTRGPVAIPVLFQLFESYPTIDAMAGANHADIVAIIRGLGFQNQRATKFIALAKTWLSTPPERGKRYRKLHYPRKGDGADIAAGEVVVDDVDGQDDDARVAWEIAHLPGVGAYAIDSWRIFCRDILLLQASSDESALATHEPEWKRVLPRDKELRAYLTWMWLKEGWVWDPETGDRMPADAGMMERAEKGGVAYEAPNGNWVLEETSSTDESNDVVPVKRAGFSLAYS</sequence>
<evidence type="ECO:0000256" key="2">
    <source>
        <dbReference type="ARBA" id="ARBA00023242"/>
    </source>
</evidence>
<dbReference type="EMBL" id="CVMT01000007">
    <property type="protein sequence ID" value="CRG89978.1"/>
    <property type="molecule type" value="Genomic_DNA"/>
</dbReference>
<evidence type="ECO:0000256" key="3">
    <source>
        <dbReference type="SAM" id="MobiDB-lite"/>
    </source>
</evidence>
<keyword evidence="2" id="KW-0539">Nucleus</keyword>
<dbReference type="Pfam" id="PF00730">
    <property type="entry name" value="HhH-GPD"/>
    <property type="match status" value="1"/>
</dbReference>
<organism evidence="5 6">
    <name type="scientific">Talaromyces islandicus</name>
    <name type="common">Penicillium islandicum</name>
    <dbReference type="NCBI Taxonomy" id="28573"/>
    <lineage>
        <taxon>Eukaryota</taxon>
        <taxon>Fungi</taxon>
        <taxon>Dikarya</taxon>
        <taxon>Ascomycota</taxon>
        <taxon>Pezizomycotina</taxon>
        <taxon>Eurotiomycetes</taxon>
        <taxon>Eurotiomycetidae</taxon>
        <taxon>Eurotiales</taxon>
        <taxon>Trichocomaceae</taxon>
        <taxon>Talaromyces</taxon>
        <taxon>Talaromyces sect. Islandici</taxon>
    </lineage>
</organism>
<feature type="compositionally biased region" description="Acidic residues" evidence="3">
    <location>
        <begin position="94"/>
        <end position="104"/>
    </location>
</feature>
<feature type="domain" description="HhH-GPD" evidence="4">
    <location>
        <begin position="227"/>
        <end position="311"/>
    </location>
</feature>